<dbReference type="OrthoDB" id="5334845at2759"/>
<dbReference type="InterPro" id="IPR014030">
    <property type="entry name" value="Ketoacyl_synth_N"/>
</dbReference>
<dbReference type="InterPro" id="IPR020841">
    <property type="entry name" value="PKS_Beta-ketoAc_synthase_dom"/>
</dbReference>
<dbReference type="CDD" id="cd00834">
    <property type="entry name" value="KAS_I_II"/>
    <property type="match status" value="1"/>
</dbReference>
<evidence type="ECO:0000256" key="1">
    <source>
        <dbReference type="ARBA" id="ARBA00008467"/>
    </source>
</evidence>
<dbReference type="FunFam" id="3.40.47.10:FF:000018">
    <property type="entry name" value="3-oxoacyl-[acyl-carrier-protein] synthase 2"/>
    <property type="match status" value="1"/>
</dbReference>
<evidence type="ECO:0000256" key="3">
    <source>
        <dbReference type="ARBA" id="ARBA00022679"/>
    </source>
</evidence>
<evidence type="ECO:0000313" key="8">
    <source>
        <dbReference type="Proteomes" id="UP000247498"/>
    </source>
</evidence>
<evidence type="ECO:0000256" key="5">
    <source>
        <dbReference type="SAM" id="MobiDB-lite"/>
    </source>
</evidence>
<dbReference type="Proteomes" id="UP000247498">
    <property type="component" value="Unassembled WGS sequence"/>
</dbReference>
<keyword evidence="3 4" id="KW-0808">Transferase</keyword>
<dbReference type="GO" id="GO:0005739">
    <property type="term" value="C:mitochondrion"/>
    <property type="evidence" value="ECO:0007669"/>
    <property type="project" value="TreeGrafter"/>
</dbReference>
<feature type="region of interest" description="Disordered" evidence="5">
    <location>
        <begin position="33"/>
        <end position="63"/>
    </location>
</feature>
<reference evidence="7 8" key="1">
    <citation type="journal article" date="2018" name="Sci. Rep.">
        <title>Raphidocelis subcapitata (=Pseudokirchneriella subcapitata) provides an insight into genome evolution and environmental adaptations in the Sphaeropleales.</title>
        <authorList>
            <person name="Suzuki S."/>
            <person name="Yamaguchi H."/>
            <person name="Nakajima N."/>
            <person name="Kawachi M."/>
        </authorList>
    </citation>
    <scope>NUCLEOTIDE SEQUENCE [LARGE SCALE GENOMIC DNA]</scope>
    <source>
        <strain evidence="7 8">NIES-35</strain>
    </source>
</reference>
<accession>A0A2V0PLT8</accession>
<dbReference type="FunCoup" id="A0A2V0PLT8">
    <property type="interactions" value="1418"/>
</dbReference>
<comment type="similarity">
    <text evidence="1 4">Belongs to the thiolase-like superfamily. Beta-ketoacyl-ACP synthases family.</text>
</comment>
<dbReference type="PROSITE" id="PS52004">
    <property type="entry name" value="KS3_2"/>
    <property type="match status" value="1"/>
</dbReference>
<evidence type="ECO:0000313" key="7">
    <source>
        <dbReference type="EMBL" id="GBF99033.1"/>
    </source>
</evidence>
<dbReference type="STRING" id="307507.A0A2V0PLT8"/>
<dbReference type="InterPro" id="IPR000794">
    <property type="entry name" value="Beta-ketoacyl_synthase"/>
</dbReference>
<keyword evidence="8" id="KW-1185">Reference proteome</keyword>
<dbReference type="SMART" id="SM00825">
    <property type="entry name" value="PKS_KS"/>
    <property type="match status" value="1"/>
</dbReference>
<dbReference type="InterPro" id="IPR014031">
    <property type="entry name" value="Ketoacyl_synth_C"/>
</dbReference>
<evidence type="ECO:0000256" key="4">
    <source>
        <dbReference type="RuleBase" id="RU003694"/>
    </source>
</evidence>
<dbReference type="Pfam" id="PF00109">
    <property type="entry name" value="ketoacyl-synt"/>
    <property type="match status" value="1"/>
</dbReference>
<name>A0A2V0PLT8_9CHLO</name>
<dbReference type="EMBL" id="BDRX01000143">
    <property type="protein sequence ID" value="GBF99033.1"/>
    <property type="molecule type" value="Genomic_DNA"/>
</dbReference>
<sequence>MRAIQNALARAADAWTHQGSTAAAAGPPVLQRLRTGWTAGPPAAPAAPPRRCHATSADPFGAPPPLPQRRVVVTGLGVVCPVGVGAAASWAAIVGGRVGTRGLLPEDLPESQRGAYDSLPCKVIAPADRRALEASPHWDVSDPRRSAPFMQFALCAAAEALADAGWAPSSTADRETTGVSIGAGIGCTADTAEAGALISSGRLRRVSPFFVPRILVNMAAGAVGIRHGLRGPNHAPSTACATGVHAIGDAFRMVQRGDAEVMLAGASEASIDAIGLGGFCRLKALATAFNGAPERASRPFDASRDGFVMGEGAAVLVLEELGHARARGARAYAEVRGYGLSGDGHHITAPAPGGAGAALAMGRALRGSGVPAGAVRYVNAHATSTPVGDEIEQAAIARVFGGGLAAGVAVSSTKGATGHLLGAAGAVEAAFTVLALRDRLAPPTANLERPEPALLPWLVAGAAAPLGGGPIGALCNAFGFGGTNASLLFTTPPEELA</sequence>
<evidence type="ECO:0000259" key="6">
    <source>
        <dbReference type="PROSITE" id="PS52004"/>
    </source>
</evidence>
<dbReference type="PANTHER" id="PTHR11712">
    <property type="entry name" value="POLYKETIDE SYNTHASE-RELATED"/>
    <property type="match status" value="1"/>
</dbReference>
<protein>
    <recommendedName>
        <fullName evidence="2">beta-ketoacyl-[acyl-carrier-protein] synthase I</fullName>
        <ecNumber evidence="2">2.3.1.41</ecNumber>
    </recommendedName>
</protein>
<dbReference type="InterPro" id="IPR016039">
    <property type="entry name" value="Thiolase-like"/>
</dbReference>
<dbReference type="Pfam" id="PF02801">
    <property type="entry name" value="Ketoacyl-synt_C"/>
    <property type="match status" value="1"/>
</dbReference>
<dbReference type="AlphaFoldDB" id="A0A2V0PLT8"/>
<feature type="domain" description="Ketosynthase family 3 (KS3)" evidence="6">
    <location>
        <begin position="68"/>
        <end position="491"/>
    </location>
</feature>
<dbReference type="InterPro" id="IPR018201">
    <property type="entry name" value="Ketoacyl_synth_AS"/>
</dbReference>
<comment type="caution">
    <text evidence="7">The sequence shown here is derived from an EMBL/GenBank/DDBJ whole genome shotgun (WGS) entry which is preliminary data.</text>
</comment>
<dbReference type="InParanoid" id="A0A2V0PLT8"/>
<dbReference type="GO" id="GO:0006633">
    <property type="term" value="P:fatty acid biosynthetic process"/>
    <property type="evidence" value="ECO:0007669"/>
    <property type="project" value="InterPro"/>
</dbReference>
<dbReference type="EC" id="2.3.1.41" evidence="2"/>
<proteinExistence type="inferred from homology"/>
<evidence type="ECO:0000256" key="2">
    <source>
        <dbReference type="ARBA" id="ARBA00013191"/>
    </source>
</evidence>
<dbReference type="NCBIfam" id="NF005589">
    <property type="entry name" value="PRK07314.1"/>
    <property type="match status" value="1"/>
</dbReference>
<organism evidence="7 8">
    <name type="scientific">Raphidocelis subcapitata</name>
    <dbReference type="NCBI Taxonomy" id="307507"/>
    <lineage>
        <taxon>Eukaryota</taxon>
        <taxon>Viridiplantae</taxon>
        <taxon>Chlorophyta</taxon>
        <taxon>core chlorophytes</taxon>
        <taxon>Chlorophyceae</taxon>
        <taxon>CS clade</taxon>
        <taxon>Sphaeropleales</taxon>
        <taxon>Selenastraceae</taxon>
        <taxon>Raphidocelis</taxon>
    </lineage>
</organism>
<dbReference type="GO" id="GO:0004315">
    <property type="term" value="F:3-oxoacyl-[acyl-carrier-protein] synthase activity"/>
    <property type="evidence" value="ECO:0007669"/>
    <property type="project" value="UniProtKB-EC"/>
</dbReference>
<dbReference type="Gene3D" id="3.40.47.10">
    <property type="match status" value="1"/>
</dbReference>
<dbReference type="PANTHER" id="PTHR11712:SF297">
    <property type="entry name" value="3-OXOACYL-[ACYL-CARRIER-PROTEIN] SYNTHASE, MITOCHONDRIAL"/>
    <property type="match status" value="1"/>
</dbReference>
<dbReference type="PROSITE" id="PS00606">
    <property type="entry name" value="KS3_1"/>
    <property type="match status" value="1"/>
</dbReference>
<dbReference type="SUPFAM" id="SSF53901">
    <property type="entry name" value="Thiolase-like"/>
    <property type="match status" value="2"/>
</dbReference>
<gene>
    <name evidence="7" type="ORF">Rsub_11978</name>
</gene>